<dbReference type="InterPro" id="IPR012340">
    <property type="entry name" value="NA-bd_OB-fold"/>
</dbReference>
<dbReference type="InParanoid" id="Q759A0"/>
<reference evidence="11 12" key="1">
    <citation type="journal article" date="2004" name="Science">
        <title>The Ashbya gossypii genome as a tool for mapping the ancient Saccharomyces cerevisiae genome.</title>
        <authorList>
            <person name="Dietrich F.S."/>
            <person name="Voegeli S."/>
            <person name="Brachat S."/>
            <person name="Lerch A."/>
            <person name="Gates K."/>
            <person name="Steiner S."/>
            <person name="Mohr C."/>
            <person name="Pohlmann R."/>
            <person name="Luedi P."/>
            <person name="Choi S."/>
            <person name="Wing R.A."/>
            <person name="Flavier A."/>
            <person name="Gaffney T.D."/>
            <person name="Philippsen P."/>
        </authorList>
    </citation>
    <scope>NUCLEOTIDE SEQUENCE [LARGE SCALE GENOMIC DNA]</scope>
    <source>
        <strain evidence="12">ATCC 10895 / CBS 109.51 / FGSC 9923 / NRRL Y-1056</strain>
    </source>
</reference>
<feature type="domain" description="RPA43 OB" evidence="10">
    <location>
        <begin position="124"/>
        <end position="226"/>
    </location>
</feature>
<dbReference type="Proteomes" id="UP000000591">
    <property type="component" value="Chromosome IV"/>
</dbReference>
<dbReference type="FunFam" id="3.30.1490.120:FF:000004">
    <property type="entry name" value="RNA polymerase I subunit Rpa43"/>
    <property type="match status" value="1"/>
</dbReference>
<dbReference type="GO" id="GO:0006361">
    <property type="term" value="P:transcription initiation at RNA polymerase I promoter"/>
    <property type="evidence" value="ECO:0007669"/>
    <property type="project" value="EnsemblFungi"/>
</dbReference>
<dbReference type="InterPro" id="IPR041178">
    <property type="entry name" value="RPA43_OB"/>
</dbReference>
<dbReference type="GO" id="GO:0003899">
    <property type="term" value="F:DNA-directed RNA polymerase activity"/>
    <property type="evidence" value="ECO:0007669"/>
    <property type="project" value="EnsemblFungi"/>
</dbReference>
<feature type="domain" description="RNA polymerase Rpb7-like N-terminal" evidence="9">
    <location>
        <begin position="44"/>
        <end position="95"/>
    </location>
</feature>
<keyword evidence="12" id="KW-1185">Reference proteome</keyword>
<dbReference type="Gene3D" id="2.40.50.140">
    <property type="entry name" value="Nucleic acid-binding proteins"/>
    <property type="match status" value="1"/>
</dbReference>
<dbReference type="PANTHER" id="PTHR12709">
    <property type="entry name" value="DNA-DIRECTED RNA POLYMERASE II, III"/>
    <property type="match status" value="1"/>
</dbReference>
<evidence type="ECO:0000313" key="12">
    <source>
        <dbReference type="Proteomes" id="UP000000591"/>
    </source>
</evidence>
<comment type="similarity">
    <text evidence="2">Belongs to the eukaryotic RPA43 RNA polymerase subunit family.</text>
</comment>
<evidence type="ECO:0000256" key="1">
    <source>
        <dbReference type="ARBA" id="ARBA00004604"/>
    </source>
</evidence>
<feature type="compositionally biased region" description="Basic and acidic residues" evidence="8">
    <location>
        <begin position="254"/>
        <end position="283"/>
    </location>
</feature>
<name>Q759A0_EREGS</name>
<dbReference type="KEGG" id="ago:AGOS_ADR377W"/>
<keyword evidence="3 7" id="KW-0240">DNA-directed RNA polymerase</keyword>
<dbReference type="CDD" id="cd04328">
    <property type="entry name" value="RNAP_I_Rpa43_N"/>
    <property type="match status" value="1"/>
</dbReference>
<dbReference type="RefSeq" id="NP_984473.1">
    <property type="nucleotide sequence ID" value="NM_209826.1"/>
</dbReference>
<dbReference type="InterPro" id="IPR005576">
    <property type="entry name" value="Rpb7-like_N"/>
</dbReference>
<organism evidence="11 12">
    <name type="scientific">Eremothecium gossypii (strain ATCC 10895 / CBS 109.51 / FGSC 9923 / NRRL Y-1056)</name>
    <name type="common">Yeast</name>
    <name type="synonym">Ashbya gossypii</name>
    <dbReference type="NCBI Taxonomy" id="284811"/>
    <lineage>
        <taxon>Eukaryota</taxon>
        <taxon>Fungi</taxon>
        <taxon>Dikarya</taxon>
        <taxon>Ascomycota</taxon>
        <taxon>Saccharomycotina</taxon>
        <taxon>Saccharomycetes</taxon>
        <taxon>Saccharomycetales</taxon>
        <taxon>Saccharomycetaceae</taxon>
        <taxon>Eremothecium</taxon>
    </lineage>
</organism>
<evidence type="ECO:0000256" key="3">
    <source>
        <dbReference type="ARBA" id="ARBA00022478"/>
    </source>
</evidence>
<evidence type="ECO:0000259" key="9">
    <source>
        <dbReference type="Pfam" id="PF03876"/>
    </source>
</evidence>
<dbReference type="GO" id="GO:0006362">
    <property type="term" value="P:transcription elongation by RNA polymerase I"/>
    <property type="evidence" value="ECO:0000318"/>
    <property type="project" value="GO_Central"/>
</dbReference>
<keyword evidence="6 7" id="KW-0539">Nucleus</keyword>
<dbReference type="Gene3D" id="3.30.1490.120">
    <property type="entry name" value="RNA polymerase Rpb7-like, N-terminal domain"/>
    <property type="match status" value="1"/>
</dbReference>
<sequence>MGVKKSPLKRSKTAEFINKHRKLCKNPISSEDNTSQCITRLPVSMYVSLAPLYQQHPLEGIKRQHLNPMVMKYNGDVGGVILGYENVAIMNEGAAKDEELLVKLTPDTPFAFTWCSVDLVVWSPHIGDVLEGWIFIQSASHIGLLIHDAFNASIKKNNIPDDWTFIHNEESTNGSSENDSSTGMRKARSLGHWVDGNGKQLDGKLKFTVKNVYTAGRMVSLEGSLLSEGYHRSQAENLPVVSNTKIIFDDEVSQENKESHKDLELSVLKEDNGDEIMYEKDSSDSNSDSDSD</sequence>
<dbReference type="Gene3D" id="6.10.140.1770">
    <property type="match status" value="1"/>
</dbReference>
<accession>Q759A0</accession>
<keyword evidence="5 7" id="KW-0804">Transcription</keyword>
<dbReference type="HOGENOM" id="CLU_060987_0_0_1"/>
<dbReference type="GeneID" id="4620638"/>
<evidence type="ECO:0000259" key="10">
    <source>
        <dbReference type="Pfam" id="PF17875"/>
    </source>
</evidence>
<dbReference type="STRING" id="284811.Q759A0"/>
<dbReference type="GO" id="GO:0006363">
    <property type="term" value="P:termination of RNA polymerase I transcription"/>
    <property type="evidence" value="ECO:0007669"/>
    <property type="project" value="EnsemblFungi"/>
</dbReference>
<proteinExistence type="inferred from homology"/>
<reference evidence="12" key="2">
    <citation type="journal article" date="2013" name="G3 (Bethesda)">
        <title>Genomes of Ashbya fungi isolated from insects reveal four mating-type loci, numerous translocations, lack of transposons, and distinct gene duplications.</title>
        <authorList>
            <person name="Dietrich F.S."/>
            <person name="Voegeli S."/>
            <person name="Kuo S."/>
            <person name="Philippsen P."/>
        </authorList>
    </citation>
    <scope>GENOME REANNOTATION</scope>
    <source>
        <strain evidence="12">ATCC 10895 / CBS 109.51 / FGSC 9923 / NRRL Y-1056</strain>
    </source>
</reference>
<dbReference type="PANTHER" id="PTHR12709:SF5">
    <property type="entry name" value="DNA-DIRECTED RNA POLYMERASE I SUBUNIT RPA43"/>
    <property type="match status" value="1"/>
</dbReference>
<protein>
    <recommendedName>
        <fullName evidence="7">DNA-directed RNA polymerase subunit</fullName>
    </recommendedName>
</protein>
<dbReference type="FunCoup" id="Q759A0">
    <property type="interactions" value="325"/>
</dbReference>
<evidence type="ECO:0000256" key="8">
    <source>
        <dbReference type="SAM" id="MobiDB-lite"/>
    </source>
</evidence>
<dbReference type="Pfam" id="PF17875">
    <property type="entry name" value="RPA43_OB"/>
    <property type="match status" value="1"/>
</dbReference>
<dbReference type="AlphaFoldDB" id="Q759A0"/>
<dbReference type="GO" id="GO:0005736">
    <property type="term" value="C:RNA polymerase I complex"/>
    <property type="evidence" value="ECO:0000318"/>
    <property type="project" value="GO_Central"/>
</dbReference>
<feature type="region of interest" description="Disordered" evidence="8">
    <location>
        <begin position="253"/>
        <end position="292"/>
    </location>
</feature>
<evidence type="ECO:0000313" key="11">
    <source>
        <dbReference type="EMBL" id="AAS52297.1"/>
    </source>
</evidence>
<dbReference type="InterPro" id="IPR045113">
    <property type="entry name" value="Rpb7-like"/>
</dbReference>
<dbReference type="InterPro" id="IPR041901">
    <property type="entry name" value="RNAP_I_Rpa43_N"/>
</dbReference>
<evidence type="ECO:0000256" key="5">
    <source>
        <dbReference type="ARBA" id="ARBA00023163"/>
    </source>
</evidence>
<evidence type="ECO:0000256" key="4">
    <source>
        <dbReference type="ARBA" id="ARBA00022553"/>
    </source>
</evidence>
<dbReference type="InterPro" id="IPR036898">
    <property type="entry name" value="RNA_pol_Rpb7-like_N_sf"/>
</dbReference>
<evidence type="ECO:0000256" key="2">
    <source>
        <dbReference type="ARBA" id="ARBA00005930"/>
    </source>
</evidence>
<evidence type="ECO:0000256" key="6">
    <source>
        <dbReference type="ARBA" id="ARBA00023242"/>
    </source>
</evidence>
<gene>
    <name evidence="11" type="ORF">AGOS_ADR377W</name>
</gene>
<dbReference type="OrthoDB" id="10250504at2759"/>
<comment type="function">
    <text evidence="7">DNA-dependent RNA polymerase which catalyzes the transcription of DNA into RNA using the four ribonucleoside triphosphates as substrates.</text>
</comment>
<evidence type="ECO:0000256" key="7">
    <source>
        <dbReference type="RuleBase" id="RU369086"/>
    </source>
</evidence>
<dbReference type="EMBL" id="AE016817">
    <property type="protein sequence ID" value="AAS52297.1"/>
    <property type="molecule type" value="Genomic_DNA"/>
</dbReference>
<comment type="subcellular location">
    <subcellularLocation>
        <location evidence="1">Nucleus</location>
        <location evidence="1">Nucleolus</location>
    </subcellularLocation>
</comment>
<keyword evidence="4" id="KW-0597">Phosphoprotein</keyword>
<dbReference type="Pfam" id="PF03876">
    <property type="entry name" value="SHS2_Rpb7-N"/>
    <property type="match status" value="1"/>
</dbReference>
<dbReference type="eggNOG" id="KOG4134">
    <property type="taxonomic scope" value="Eukaryota"/>
</dbReference>
<dbReference type="OMA" id="YMQTASH"/>